<accession>A0A0F5LFA6</accession>
<organism evidence="1 2">
    <name type="scientific">Devosia soli</name>
    <dbReference type="NCBI Taxonomy" id="361041"/>
    <lineage>
        <taxon>Bacteria</taxon>
        <taxon>Pseudomonadati</taxon>
        <taxon>Pseudomonadota</taxon>
        <taxon>Alphaproteobacteria</taxon>
        <taxon>Hyphomicrobiales</taxon>
        <taxon>Devosiaceae</taxon>
        <taxon>Devosia</taxon>
    </lineage>
</organism>
<dbReference type="STRING" id="361041.VW35_02250"/>
<comment type="caution">
    <text evidence="1">The sequence shown here is derived from an EMBL/GenBank/DDBJ whole genome shotgun (WGS) entry which is preliminary data.</text>
</comment>
<proteinExistence type="predicted"/>
<gene>
    <name evidence="1" type="ORF">VW35_02250</name>
</gene>
<dbReference type="AlphaFoldDB" id="A0A0F5LFA6"/>
<dbReference type="PATRIC" id="fig|361041.3.peg.3834"/>
<dbReference type="Proteomes" id="UP000033514">
    <property type="component" value="Unassembled WGS sequence"/>
</dbReference>
<keyword evidence="2" id="KW-1185">Reference proteome</keyword>
<evidence type="ECO:0000313" key="1">
    <source>
        <dbReference type="EMBL" id="KKB81013.1"/>
    </source>
</evidence>
<reference evidence="1 2" key="1">
    <citation type="submission" date="2015-03" db="EMBL/GenBank/DDBJ databases">
        <authorList>
            <person name="Hassan Y.I."/>
            <person name="Lepp D."/>
            <person name="Zhou T."/>
        </authorList>
    </citation>
    <scope>NUCLEOTIDE SEQUENCE [LARGE SCALE GENOMIC DNA]</scope>
    <source>
        <strain evidence="1 2">GH2-10</strain>
    </source>
</reference>
<dbReference type="EMBL" id="LAJG01000005">
    <property type="protein sequence ID" value="KKB81013.1"/>
    <property type="molecule type" value="Genomic_DNA"/>
</dbReference>
<name>A0A0F5LFA6_9HYPH</name>
<protein>
    <submittedName>
        <fullName evidence="1">Uncharacterized protein</fullName>
    </submittedName>
</protein>
<evidence type="ECO:0000313" key="2">
    <source>
        <dbReference type="Proteomes" id="UP000033514"/>
    </source>
</evidence>
<sequence>MSGRAGTVLVPKWDLFRPVNANGRKLSQVHAVGYDDNTPHDGGVFNFDWSGFGQNEMPAAQLSALAVSGTTEISITINDGEGPRPGHYFGIGSRVYLASHVWQETVGGPTKVRFWPRLRATAASGEPIILDKPVCLMRFATDDQGSDMLSRRGSGSLALELVEAI</sequence>